<keyword evidence="1" id="KW-1133">Transmembrane helix</keyword>
<reference evidence="2" key="1">
    <citation type="journal article" date="2021" name="PeerJ">
        <title>Extensive microbial diversity within the chicken gut microbiome revealed by metagenomics and culture.</title>
        <authorList>
            <person name="Gilroy R."/>
            <person name="Ravi A."/>
            <person name="Getino M."/>
            <person name="Pursley I."/>
            <person name="Horton D.L."/>
            <person name="Alikhan N.F."/>
            <person name="Baker D."/>
            <person name="Gharbi K."/>
            <person name="Hall N."/>
            <person name="Watson M."/>
            <person name="Adriaenssens E.M."/>
            <person name="Foster-Nyarko E."/>
            <person name="Jarju S."/>
            <person name="Secka A."/>
            <person name="Antonio M."/>
            <person name="Oren A."/>
            <person name="Chaudhuri R.R."/>
            <person name="La Ragione R."/>
            <person name="Hildebrand F."/>
            <person name="Pallen M.J."/>
        </authorList>
    </citation>
    <scope>NUCLEOTIDE SEQUENCE</scope>
    <source>
        <strain evidence="2">USAMLcec4-12693</strain>
    </source>
</reference>
<dbReference type="PANTHER" id="PTHR38454:SF1">
    <property type="entry name" value="INTEGRAL MEMBRANE PROTEIN"/>
    <property type="match status" value="1"/>
</dbReference>
<dbReference type="EMBL" id="DYXE01000051">
    <property type="protein sequence ID" value="HJH49827.1"/>
    <property type="molecule type" value="Genomic_DNA"/>
</dbReference>
<proteinExistence type="predicted"/>
<dbReference type="InterPro" id="IPR018580">
    <property type="entry name" value="Uncharacterised_YfhO"/>
</dbReference>
<keyword evidence="1" id="KW-0812">Transmembrane</keyword>
<feature type="transmembrane region" description="Helical" evidence="1">
    <location>
        <begin position="413"/>
        <end position="431"/>
    </location>
</feature>
<dbReference type="Proteomes" id="UP000813420">
    <property type="component" value="Unassembled WGS sequence"/>
</dbReference>
<dbReference type="PANTHER" id="PTHR38454">
    <property type="entry name" value="INTEGRAL MEMBRANE PROTEIN-RELATED"/>
    <property type="match status" value="1"/>
</dbReference>
<feature type="transmembrane region" description="Helical" evidence="1">
    <location>
        <begin position="99"/>
        <end position="122"/>
    </location>
</feature>
<gene>
    <name evidence="2" type="ORF">K8V39_06145</name>
</gene>
<accession>A0A9D2VY22</accession>
<feature type="transmembrane region" description="Helical" evidence="1">
    <location>
        <begin position="389"/>
        <end position="406"/>
    </location>
</feature>
<feature type="transmembrane region" description="Helical" evidence="1">
    <location>
        <begin position="230"/>
        <end position="253"/>
    </location>
</feature>
<protein>
    <submittedName>
        <fullName evidence="2">YfhO family protein</fullName>
    </submittedName>
</protein>
<name>A0A9D2VY22_9FIRM</name>
<feature type="transmembrane region" description="Helical" evidence="1">
    <location>
        <begin position="12"/>
        <end position="34"/>
    </location>
</feature>
<reference evidence="2" key="2">
    <citation type="submission" date="2021-09" db="EMBL/GenBank/DDBJ databases">
        <authorList>
            <person name="Gilroy R."/>
        </authorList>
    </citation>
    <scope>NUCLEOTIDE SEQUENCE</scope>
    <source>
        <strain evidence="2">USAMLcec4-12693</strain>
    </source>
</reference>
<keyword evidence="1" id="KW-0472">Membrane</keyword>
<evidence type="ECO:0000313" key="3">
    <source>
        <dbReference type="Proteomes" id="UP000813420"/>
    </source>
</evidence>
<feature type="transmembrane region" description="Helical" evidence="1">
    <location>
        <begin position="334"/>
        <end position="350"/>
    </location>
</feature>
<dbReference type="AlphaFoldDB" id="A0A9D2VY22"/>
<feature type="transmembrane region" description="Helical" evidence="1">
    <location>
        <begin position="362"/>
        <end position="377"/>
    </location>
</feature>
<evidence type="ECO:0000256" key="1">
    <source>
        <dbReference type="SAM" id="Phobius"/>
    </source>
</evidence>
<dbReference type="Pfam" id="PF09586">
    <property type="entry name" value="YfhO"/>
    <property type="match status" value="1"/>
</dbReference>
<feature type="transmembrane region" description="Helical" evidence="1">
    <location>
        <begin position="178"/>
        <end position="209"/>
    </location>
</feature>
<evidence type="ECO:0000313" key="2">
    <source>
        <dbReference type="EMBL" id="HJH49827.1"/>
    </source>
</evidence>
<feature type="transmembrane region" description="Helical" evidence="1">
    <location>
        <begin position="273"/>
        <end position="299"/>
    </location>
</feature>
<dbReference type="RefSeq" id="WP_277271981.1">
    <property type="nucleotide sequence ID" value="NZ_DYXE01000051.1"/>
</dbReference>
<feature type="transmembrane region" description="Helical" evidence="1">
    <location>
        <begin position="306"/>
        <end position="328"/>
    </location>
</feature>
<feature type="transmembrane region" description="Helical" evidence="1">
    <location>
        <begin position="134"/>
        <end position="158"/>
    </location>
</feature>
<sequence>MKKIRCSRKHLFPFILMVIPILFFLMKISGGYLAGSETDWLSQHIVFPEYFRQRFYETGNLFPDFAMEIGGGQNIYNFGYYGLYNPLYLLSYLLPFVDMAVYVQGMMLATWIADGLLCYLWLLREDFREEESFFASLIMIMAGPVVFHTSMQIMFVSYLPFLLLTLIGYDRYCRTGKYALLTLGVLCMVLTSFYFAVGGVAALLIYGLCGWKKEWASSPAVLIRSLWKQFYPAFFGGLLSFFYLVPVFCAMLGGRSEGSSYGLQELLTPQISLWNVLYTSYGMGLTAMAVVILAVSLFYRRGKEKYLAVCILLLLVFPAAEFLLNGGLYLRAKAYIPFLPLIAWLAAAFLKRIQEKDLENRRLLAGYLLAAIVLVYGSRDEGITDLERYVVYADLVLCGLFILIGVRLWKRAVCAGLLACMAVSSVCQVRMAREHLVKVDWMEEFQDSDLKEAMQQIRKEDTGLYRMEVRGTRAQEKAADNQSLVSGQNVTTVYSSISNTDYETFREEIFHLNRPARNTLMQESSDNPIFLNLMGVKYLLVREDSGEVAPEGYEKIGKKGNIDIYKNESTTPVGYVTDQLISNETFESLSWPEKQLALSSFSVAGDRDNVSLSSEIRETDLTSLEQTYDISKGGETQTITLEDRQDGDQYLFLCFDVENHHKSSDVSITVNGETNKQSATRGYAYPNGNKTFYYVCSLENADELEITFGEGSYEISHVKAWYGSTGSEGTDSAATDSREQIVDANLSLRADGDSLAGSFTTDTDGYLITSIPYDDSFTVLVDGQEGKTEKVNGGFLGVPADAGKHEVEIQYHAQGKTAGLAVTAIAGFLLAADWMKKDGYQRKKRIACPARIR</sequence>
<comment type="caution">
    <text evidence="2">The sequence shown here is derived from an EMBL/GenBank/DDBJ whole genome shotgun (WGS) entry which is preliminary data.</text>
</comment>
<organism evidence="2 3">
    <name type="scientific">Merdimonas faecis</name>
    <dbReference type="NCBI Taxonomy" id="1653435"/>
    <lineage>
        <taxon>Bacteria</taxon>
        <taxon>Bacillati</taxon>
        <taxon>Bacillota</taxon>
        <taxon>Clostridia</taxon>
        <taxon>Lachnospirales</taxon>
        <taxon>Lachnospiraceae</taxon>
        <taxon>Merdimonas</taxon>
    </lineage>
</organism>